<proteinExistence type="predicted"/>
<dbReference type="Proteomes" id="UP000466794">
    <property type="component" value="Unassembled WGS sequence"/>
</dbReference>
<accession>A0A7K1V4X7</accession>
<dbReference type="Gene3D" id="1.10.287.1060">
    <property type="entry name" value="ESAT-6-like"/>
    <property type="match status" value="1"/>
</dbReference>
<dbReference type="RefSeq" id="WP_157391103.1">
    <property type="nucleotide sequence ID" value="NZ_WRPP01000006.1"/>
</dbReference>
<name>A0A7K1V4X7_9NOCA</name>
<comment type="caution">
    <text evidence="1">The sequence shown here is derived from an EMBL/GenBank/DDBJ whole genome shotgun (WGS) entry which is preliminary data.</text>
</comment>
<reference evidence="1 2" key="1">
    <citation type="submission" date="2019-12" db="EMBL/GenBank/DDBJ databases">
        <title>Nocardia sp. nov. ET3-3 isolated from soil.</title>
        <authorList>
            <person name="Kanchanasin P."/>
            <person name="Tanasupawat S."/>
            <person name="Yuki M."/>
            <person name="Kudo T."/>
        </authorList>
    </citation>
    <scope>NUCLEOTIDE SEQUENCE [LARGE SCALE GENOMIC DNA]</scope>
    <source>
        <strain evidence="1 2">ET3-3</strain>
    </source>
</reference>
<sequence length="118" mass="12324">MTEWLSMDAEGVRQQADSFRSAASELSAVAGSWNNMLDAGTTFHAGDLGYEYAAEAQQLVAGFGHVTDTVKKWSAACEAFENALRHSADTVQSSDQQFAGDIAGVGFDGTGGLTIGGK</sequence>
<gene>
    <name evidence="1" type="ORF">GPX89_30410</name>
</gene>
<dbReference type="EMBL" id="WRPP01000006">
    <property type="protein sequence ID" value="MVU81541.1"/>
    <property type="molecule type" value="Genomic_DNA"/>
</dbReference>
<organism evidence="1 2">
    <name type="scientific">Nocardia terrae</name>
    <dbReference type="NCBI Taxonomy" id="2675851"/>
    <lineage>
        <taxon>Bacteria</taxon>
        <taxon>Bacillati</taxon>
        <taxon>Actinomycetota</taxon>
        <taxon>Actinomycetes</taxon>
        <taxon>Mycobacteriales</taxon>
        <taxon>Nocardiaceae</taxon>
        <taxon>Nocardia</taxon>
    </lineage>
</organism>
<protein>
    <submittedName>
        <fullName evidence="1">Uncharacterized protein</fullName>
    </submittedName>
</protein>
<evidence type="ECO:0000313" key="1">
    <source>
        <dbReference type="EMBL" id="MVU81541.1"/>
    </source>
</evidence>
<evidence type="ECO:0000313" key="2">
    <source>
        <dbReference type="Proteomes" id="UP000466794"/>
    </source>
</evidence>
<keyword evidence="2" id="KW-1185">Reference proteome</keyword>
<dbReference type="AlphaFoldDB" id="A0A7K1V4X7"/>